<dbReference type="PANTHER" id="PTHR30015">
    <property type="entry name" value="MRR RESTRICTION SYSTEM PROTEIN"/>
    <property type="match status" value="1"/>
</dbReference>
<dbReference type="GO" id="GO:0015666">
    <property type="term" value="F:restriction endodeoxyribonuclease activity"/>
    <property type="evidence" value="ECO:0007669"/>
    <property type="project" value="TreeGrafter"/>
</dbReference>
<evidence type="ECO:0000259" key="1">
    <source>
        <dbReference type="Pfam" id="PF04471"/>
    </source>
</evidence>
<evidence type="ECO:0000313" key="2">
    <source>
        <dbReference type="EMBL" id="OBQ45457.1"/>
    </source>
</evidence>
<dbReference type="Proteomes" id="UP000092093">
    <property type="component" value="Unassembled WGS sequence"/>
</dbReference>
<dbReference type="PANTHER" id="PTHR30015:SF7">
    <property type="entry name" value="TYPE IV METHYL-DIRECTED RESTRICTION ENZYME ECOKMRR"/>
    <property type="match status" value="1"/>
</dbReference>
<reference evidence="2 3" key="1">
    <citation type="submission" date="2015-09" db="EMBL/GenBank/DDBJ databases">
        <title>Aphanizomenon flos-aquae WA102.</title>
        <authorList>
            <person name="Driscoll C."/>
        </authorList>
    </citation>
    <scope>NUCLEOTIDE SEQUENCE [LARGE SCALE GENOMIC DNA]</scope>
    <source>
        <strain evidence="2">WA102</strain>
    </source>
</reference>
<feature type="domain" description="Restriction endonuclease type IV Mrr" evidence="1">
    <location>
        <begin position="183"/>
        <end position="296"/>
    </location>
</feature>
<dbReference type="InterPro" id="IPR007560">
    <property type="entry name" value="Restrct_endonuc_IV_Mrr"/>
</dbReference>
<dbReference type="InterPro" id="IPR052906">
    <property type="entry name" value="Type_IV_Methyl-Rstrct_Enzyme"/>
</dbReference>
<accession>A0A1B7X7Z5</accession>
<dbReference type="InterPro" id="IPR011335">
    <property type="entry name" value="Restrct_endonuc-II-like"/>
</dbReference>
<comment type="caution">
    <text evidence="2">The sequence shown here is derived from an EMBL/GenBank/DDBJ whole genome shotgun (WGS) entry which is preliminary data.</text>
</comment>
<dbReference type="AlphaFoldDB" id="A0A1B7X7Z5"/>
<dbReference type="GO" id="GO:0009307">
    <property type="term" value="P:DNA restriction-modification system"/>
    <property type="evidence" value="ECO:0007669"/>
    <property type="project" value="InterPro"/>
</dbReference>
<dbReference type="GO" id="GO:0003677">
    <property type="term" value="F:DNA binding"/>
    <property type="evidence" value="ECO:0007669"/>
    <property type="project" value="InterPro"/>
</dbReference>
<dbReference type="Gene3D" id="3.40.1350.10">
    <property type="match status" value="1"/>
</dbReference>
<protein>
    <recommendedName>
        <fullName evidence="1">Restriction endonuclease type IV Mrr domain-containing protein</fullName>
    </recommendedName>
</protein>
<dbReference type="InterPro" id="IPR011856">
    <property type="entry name" value="tRNA_endonuc-like_dom_sf"/>
</dbReference>
<proteinExistence type="predicted"/>
<name>A0A1B7X7Z5_APHFL</name>
<gene>
    <name evidence="2" type="ORF">AN484_01590</name>
</gene>
<dbReference type="EMBL" id="LJOW01000003">
    <property type="protein sequence ID" value="OBQ45457.1"/>
    <property type="molecule type" value="Genomic_DNA"/>
</dbReference>
<sequence>MEDKYPYIKCDGEILELDDKPVVDCAKLTLEQWLIALNDDTVYTPDWEFPTDNHKTEYIATIHTRSESEFRNLVRLFLIESGSLPMDIDGFKYRLKYRPEIMLEFDRRLIATGRAWEGITWVLDLLPYNKPEIVLEVLRAYSFAHGQLLPDGRFRGFSDAMSLIRARYLSNPQTSEEISEMLLKLNPKDFEALTAKLYRKMGYSVDLTPYSKDDGADLVCYRDDPGRRELLIVQCKRHTKNVGVKDLKELLGTVLDRKATKGVLVTPSGFTKPAINKANENPQIELLGGISLQKLLAENLGSRWTINLDRLIAEGSSGK</sequence>
<dbReference type="SUPFAM" id="SSF52980">
    <property type="entry name" value="Restriction endonuclease-like"/>
    <property type="match status" value="1"/>
</dbReference>
<dbReference type="Pfam" id="PF04471">
    <property type="entry name" value="Mrr_cat"/>
    <property type="match status" value="1"/>
</dbReference>
<organism evidence="2 3">
    <name type="scientific">Aphanizomenon flos-aquae WA102</name>
    <dbReference type="NCBI Taxonomy" id="1710896"/>
    <lineage>
        <taxon>Bacteria</taxon>
        <taxon>Bacillati</taxon>
        <taxon>Cyanobacteriota</taxon>
        <taxon>Cyanophyceae</taxon>
        <taxon>Nostocales</taxon>
        <taxon>Aphanizomenonaceae</taxon>
        <taxon>Aphanizomenon</taxon>
    </lineage>
</organism>
<evidence type="ECO:0000313" key="3">
    <source>
        <dbReference type="Proteomes" id="UP000092093"/>
    </source>
</evidence>